<comment type="caution">
    <text evidence="2">The sequence shown here is derived from an EMBL/GenBank/DDBJ whole genome shotgun (WGS) entry which is preliminary data.</text>
</comment>
<dbReference type="PANTHER" id="PTHR46599">
    <property type="entry name" value="PIGGYBAC TRANSPOSABLE ELEMENT-DERIVED PROTEIN 4"/>
    <property type="match status" value="1"/>
</dbReference>
<evidence type="ECO:0000256" key="1">
    <source>
        <dbReference type="SAM" id="Phobius"/>
    </source>
</evidence>
<reference evidence="2" key="1">
    <citation type="submission" date="2020-07" db="EMBL/GenBank/DDBJ databases">
        <title>Multicomponent nature underlies the extraordinary mechanical properties of spider dragline silk.</title>
        <authorList>
            <person name="Kono N."/>
            <person name="Nakamura H."/>
            <person name="Mori M."/>
            <person name="Yoshida Y."/>
            <person name="Ohtoshi R."/>
            <person name="Malay A.D."/>
            <person name="Moran D.A.P."/>
            <person name="Tomita M."/>
            <person name="Numata K."/>
            <person name="Arakawa K."/>
        </authorList>
    </citation>
    <scope>NUCLEOTIDE SEQUENCE</scope>
</reference>
<name>A0A8X6LS25_TRICU</name>
<keyword evidence="1" id="KW-0812">Transmembrane</keyword>
<dbReference type="OrthoDB" id="6437726at2759"/>
<feature type="transmembrane region" description="Helical" evidence="1">
    <location>
        <begin position="46"/>
        <end position="62"/>
    </location>
</feature>
<dbReference type="AlphaFoldDB" id="A0A8X6LS25"/>
<organism evidence="2 3">
    <name type="scientific">Trichonephila clavata</name>
    <name type="common">Joro spider</name>
    <name type="synonym">Nephila clavata</name>
    <dbReference type="NCBI Taxonomy" id="2740835"/>
    <lineage>
        <taxon>Eukaryota</taxon>
        <taxon>Metazoa</taxon>
        <taxon>Ecdysozoa</taxon>
        <taxon>Arthropoda</taxon>
        <taxon>Chelicerata</taxon>
        <taxon>Arachnida</taxon>
        <taxon>Araneae</taxon>
        <taxon>Araneomorphae</taxon>
        <taxon>Entelegynae</taxon>
        <taxon>Araneoidea</taxon>
        <taxon>Nephilidae</taxon>
        <taxon>Trichonephila</taxon>
    </lineage>
</organism>
<keyword evidence="1" id="KW-0472">Membrane</keyword>
<protein>
    <submittedName>
        <fullName evidence="2">PiggyBac transposable element-derived protein 4</fullName>
    </submittedName>
</protein>
<proteinExistence type="predicted"/>
<evidence type="ECO:0000313" key="2">
    <source>
        <dbReference type="EMBL" id="GFR18607.1"/>
    </source>
</evidence>
<keyword evidence="3" id="KW-1185">Reference proteome</keyword>
<sequence length="140" mass="16331">MEAKKNLRALWQSSSTTKSWGEVDLADQMANVYELDQKSCKWWKKVFFRLLMGAVVISWNVYCELKHRKTPLLEFIVPLAETLMASRELNAQYQRRRGTGRPSKTSQSLLDVGDHLPITKTRRRCRKCALQKKESRAKVM</sequence>
<gene>
    <name evidence="2" type="primary">X975_02790</name>
    <name evidence="2" type="ORF">TNCT_332971</name>
</gene>
<accession>A0A8X6LS25</accession>
<evidence type="ECO:0000313" key="3">
    <source>
        <dbReference type="Proteomes" id="UP000887116"/>
    </source>
</evidence>
<dbReference type="PANTHER" id="PTHR46599:SF3">
    <property type="entry name" value="PIGGYBAC TRANSPOSABLE ELEMENT-DERIVED PROTEIN 4"/>
    <property type="match status" value="1"/>
</dbReference>
<dbReference type="Proteomes" id="UP000887116">
    <property type="component" value="Unassembled WGS sequence"/>
</dbReference>
<keyword evidence="1" id="KW-1133">Transmembrane helix</keyword>
<dbReference type="EMBL" id="BMAO01027637">
    <property type="protein sequence ID" value="GFR18607.1"/>
    <property type="molecule type" value="Genomic_DNA"/>
</dbReference>